<protein>
    <submittedName>
        <fullName evidence="2">Heterokaryon incompatibility</fullName>
    </submittedName>
</protein>
<evidence type="ECO:0000313" key="2">
    <source>
        <dbReference type="EMBL" id="KAH7040012.1"/>
    </source>
</evidence>
<dbReference type="GeneID" id="70189503"/>
<evidence type="ECO:0000313" key="3">
    <source>
        <dbReference type="Proteomes" id="UP000756346"/>
    </source>
</evidence>
<feature type="domain" description="Heterokaryon incompatibility" evidence="1">
    <location>
        <begin position="26"/>
        <end position="114"/>
    </location>
</feature>
<comment type="caution">
    <text evidence="2">The sequence shown here is derived from an EMBL/GenBank/DDBJ whole genome shotgun (WGS) entry which is preliminary data.</text>
</comment>
<organism evidence="2 3">
    <name type="scientific">Microdochium trichocladiopsis</name>
    <dbReference type="NCBI Taxonomy" id="1682393"/>
    <lineage>
        <taxon>Eukaryota</taxon>
        <taxon>Fungi</taxon>
        <taxon>Dikarya</taxon>
        <taxon>Ascomycota</taxon>
        <taxon>Pezizomycotina</taxon>
        <taxon>Sordariomycetes</taxon>
        <taxon>Xylariomycetidae</taxon>
        <taxon>Xylariales</taxon>
        <taxon>Microdochiaceae</taxon>
        <taxon>Microdochium</taxon>
    </lineage>
</organism>
<keyword evidence="3" id="KW-1185">Reference proteome</keyword>
<dbReference type="AlphaFoldDB" id="A0A9P8YHB9"/>
<gene>
    <name evidence="2" type="ORF">B0I36DRAFT_370887</name>
</gene>
<dbReference type="EMBL" id="JAGTJQ010000001">
    <property type="protein sequence ID" value="KAH7040012.1"/>
    <property type="molecule type" value="Genomic_DNA"/>
</dbReference>
<name>A0A9P8YHB9_9PEZI</name>
<evidence type="ECO:0000259" key="1">
    <source>
        <dbReference type="Pfam" id="PF06985"/>
    </source>
</evidence>
<reference evidence="2" key="1">
    <citation type="journal article" date="2021" name="Nat. Commun.">
        <title>Genetic determinants of endophytism in the Arabidopsis root mycobiome.</title>
        <authorList>
            <person name="Mesny F."/>
            <person name="Miyauchi S."/>
            <person name="Thiergart T."/>
            <person name="Pickel B."/>
            <person name="Atanasova L."/>
            <person name="Karlsson M."/>
            <person name="Huettel B."/>
            <person name="Barry K.W."/>
            <person name="Haridas S."/>
            <person name="Chen C."/>
            <person name="Bauer D."/>
            <person name="Andreopoulos W."/>
            <person name="Pangilinan J."/>
            <person name="LaButti K."/>
            <person name="Riley R."/>
            <person name="Lipzen A."/>
            <person name="Clum A."/>
            <person name="Drula E."/>
            <person name="Henrissat B."/>
            <person name="Kohler A."/>
            <person name="Grigoriev I.V."/>
            <person name="Martin F.M."/>
            <person name="Hacquard S."/>
        </authorList>
    </citation>
    <scope>NUCLEOTIDE SEQUENCE</scope>
    <source>
        <strain evidence="2">MPI-CAGE-CH-0230</strain>
    </source>
</reference>
<dbReference type="PANTHER" id="PTHR10622">
    <property type="entry name" value="HET DOMAIN-CONTAINING PROTEIN"/>
    <property type="match status" value="1"/>
</dbReference>
<dbReference type="Pfam" id="PF06985">
    <property type="entry name" value="HET"/>
    <property type="match status" value="1"/>
</dbReference>
<dbReference type="RefSeq" id="XP_046018067.1">
    <property type="nucleotide sequence ID" value="XM_046159957.1"/>
</dbReference>
<dbReference type="PANTHER" id="PTHR10622:SF11">
    <property type="entry name" value="HET-DOMAIN-CONTAINING PROTEIN"/>
    <property type="match status" value="1"/>
</dbReference>
<dbReference type="InterPro" id="IPR010730">
    <property type="entry name" value="HET"/>
</dbReference>
<proteinExistence type="predicted"/>
<sequence length="253" mass="28952">MRLLRADNDGEVSLVGPFAREETPRYAILSHTWGSDRDEVSFTDFQSGIAKSMAGYKRIAFCQQRAVADGLNHFWIDTCCIDKRSSAELSEAINSMFRWYRESDRCYVYLEDVSISNRNDFMAIFCASRWMTRGWTLQELLAPFSVEFFSVEGELLGTKDSLGELISKATTISVAALTALTPMTFSRHERMRWVQRRTTKIEEDMVYCMLGLFEVSLPLIYGEGRQNALVRLDEAVSRRVAYTSARTLGKYSQ</sequence>
<accession>A0A9P8YHB9</accession>
<dbReference type="OrthoDB" id="674604at2759"/>
<dbReference type="Proteomes" id="UP000756346">
    <property type="component" value="Unassembled WGS sequence"/>
</dbReference>